<sequence>MVHDEQPPPRWLLSNDCKCSQQHHQRLQLVKRHISDAADGAIINSILHPSPPCSPPFSPENPPHSSTCLLCAPHISSFILFRADPAWNHSICVSLKLCSRTIDSSLPSLCFNTASLDGDLVIGADLVVVRRVVEGQRQNTLLLQVSGLQRSVLSAAALAVVIVSDHNPGHTVVLQRVDGFVLAVDGSDQHVVGDVVKVTAKLQPRPAALIRLLFGLTSTFRLLPSGGGAGRVLARVEVLGRKLVSVGGVQHELFPVGGREVIRLRVKVQCAGDRHGSDNLRR</sequence>
<proteinExistence type="predicted"/>
<protein>
    <submittedName>
        <fullName evidence="1">Uncharacterized protein</fullName>
    </submittedName>
</protein>
<dbReference type="OrthoDB" id="10671200at2759"/>
<evidence type="ECO:0000313" key="2">
    <source>
        <dbReference type="Proteomes" id="UP000518266"/>
    </source>
</evidence>
<feature type="non-terminal residue" evidence="1">
    <location>
        <position position="1"/>
    </location>
</feature>
<keyword evidence="2" id="KW-1185">Reference proteome</keyword>
<organism evidence="1 2">
    <name type="scientific">Dissostichus mawsoni</name>
    <name type="common">Antarctic cod</name>
    <dbReference type="NCBI Taxonomy" id="36200"/>
    <lineage>
        <taxon>Eukaryota</taxon>
        <taxon>Metazoa</taxon>
        <taxon>Chordata</taxon>
        <taxon>Craniata</taxon>
        <taxon>Vertebrata</taxon>
        <taxon>Euteleostomi</taxon>
        <taxon>Actinopterygii</taxon>
        <taxon>Neopterygii</taxon>
        <taxon>Teleostei</taxon>
        <taxon>Neoteleostei</taxon>
        <taxon>Acanthomorphata</taxon>
        <taxon>Eupercaria</taxon>
        <taxon>Perciformes</taxon>
        <taxon>Notothenioidei</taxon>
        <taxon>Nototheniidae</taxon>
        <taxon>Dissostichus</taxon>
    </lineage>
</organism>
<dbReference type="EMBL" id="JAAKFY010000008">
    <property type="protein sequence ID" value="KAF3853282.1"/>
    <property type="molecule type" value="Genomic_DNA"/>
</dbReference>
<accession>A0A7J5YUM9</accession>
<reference evidence="1 2" key="1">
    <citation type="submission" date="2020-03" db="EMBL/GenBank/DDBJ databases">
        <title>Dissostichus mawsoni Genome sequencing and assembly.</title>
        <authorList>
            <person name="Park H."/>
        </authorList>
    </citation>
    <scope>NUCLEOTIDE SEQUENCE [LARGE SCALE GENOMIC DNA]</scope>
    <source>
        <strain evidence="1">DM0001</strain>
        <tissue evidence="1">Muscle</tissue>
    </source>
</reference>
<name>A0A7J5YUM9_DISMA</name>
<comment type="caution">
    <text evidence="1">The sequence shown here is derived from an EMBL/GenBank/DDBJ whole genome shotgun (WGS) entry which is preliminary data.</text>
</comment>
<dbReference type="AlphaFoldDB" id="A0A7J5YUM9"/>
<dbReference type="Proteomes" id="UP000518266">
    <property type="component" value="Unassembled WGS sequence"/>
</dbReference>
<evidence type="ECO:0000313" key="1">
    <source>
        <dbReference type="EMBL" id="KAF3853282.1"/>
    </source>
</evidence>
<gene>
    <name evidence="1" type="ORF">F7725_013970</name>
</gene>